<dbReference type="InterPro" id="IPR017900">
    <property type="entry name" value="4Fe4S_Fe_S_CS"/>
</dbReference>
<gene>
    <name evidence="2" type="ORF">ENU21_02195</name>
</gene>
<organism evidence="2">
    <name type="scientific">Thermofilum pendens</name>
    <dbReference type="NCBI Taxonomy" id="2269"/>
    <lineage>
        <taxon>Archaea</taxon>
        <taxon>Thermoproteota</taxon>
        <taxon>Thermoprotei</taxon>
        <taxon>Thermofilales</taxon>
        <taxon>Thermofilaceae</taxon>
        <taxon>Thermofilum</taxon>
    </lineage>
</organism>
<dbReference type="PROSITE" id="PS51379">
    <property type="entry name" value="4FE4S_FER_2"/>
    <property type="match status" value="1"/>
</dbReference>
<feature type="domain" description="4Fe-4S ferredoxin-type" evidence="1">
    <location>
        <begin position="64"/>
        <end position="93"/>
    </location>
</feature>
<evidence type="ECO:0000313" key="2">
    <source>
        <dbReference type="EMBL" id="HGM46550.1"/>
    </source>
</evidence>
<sequence length="261" mass="28396">MIALVSLTVLKAVKLTPKLVARFALLPLRKVRNPCLYCPGICLASCPTFLDSGNMMLSPLGYSRHLELGKEKCAKCWRCVQECPARHQLPETYSREKARLELRVLREGSPLLVAVEGLDESYASSLSSRLGAGLAVVKALDQRYTEGRPLEGSSARAVVKALSGREAYSVSPEAAHALGLRFLPTAFTTLGLKVKYEGVVHIPCLLRSAEPEILNALRAAGAMITGVDRDSCLKAKPRLDALYLCPRAGKLGLKSVYDFLQ</sequence>
<accession>A0A7C4H605</accession>
<reference evidence="2" key="1">
    <citation type="journal article" date="2020" name="mSystems">
        <title>Genome- and Community-Level Interaction Insights into Carbon Utilization and Element Cycling Functions of Hydrothermarchaeota in Hydrothermal Sediment.</title>
        <authorList>
            <person name="Zhou Z."/>
            <person name="Liu Y."/>
            <person name="Xu W."/>
            <person name="Pan J."/>
            <person name="Luo Z.H."/>
            <person name="Li M."/>
        </authorList>
    </citation>
    <scope>NUCLEOTIDE SEQUENCE</scope>
    <source>
        <strain evidence="2">SpSt-649</strain>
    </source>
</reference>
<dbReference type="AlphaFoldDB" id="A0A7C4H605"/>
<dbReference type="SUPFAM" id="SSF46548">
    <property type="entry name" value="alpha-helical ferredoxin"/>
    <property type="match status" value="1"/>
</dbReference>
<dbReference type="InterPro" id="IPR017896">
    <property type="entry name" value="4Fe4S_Fe-S-bd"/>
</dbReference>
<dbReference type="GO" id="GO:0016491">
    <property type="term" value="F:oxidoreductase activity"/>
    <property type="evidence" value="ECO:0007669"/>
    <property type="project" value="UniProtKB-ARBA"/>
</dbReference>
<name>A0A7C4H605_THEPE</name>
<comment type="caution">
    <text evidence="2">The sequence shown here is derived from an EMBL/GenBank/DDBJ whole genome shotgun (WGS) entry which is preliminary data.</text>
</comment>
<proteinExistence type="predicted"/>
<evidence type="ECO:0000259" key="1">
    <source>
        <dbReference type="PROSITE" id="PS51379"/>
    </source>
</evidence>
<protein>
    <recommendedName>
        <fullName evidence="1">4Fe-4S ferredoxin-type domain-containing protein</fullName>
    </recommendedName>
</protein>
<dbReference type="PROSITE" id="PS00198">
    <property type="entry name" value="4FE4S_FER_1"/>
    <property type="match status" value="1"/>
</dbReference>
<dbReference type="EMBL" id="DTBQ01000064">
    <property type="protein sequence ID" value="HGM46550.1"/>
    <property type="molecule type" value="Genomic_DNA"/>
</dbReference>